<dbReference type="Proteomes" id="UP000649799">
    <property type="component" value="Unassembled WGS sequence"/>
</dbReference>
<evidence type="ECO:0000313" key="4">
    <source>
        <dbReference type="Proteomes" id="UP000649799"/>
    </source>
</evidence>
<dbReference type="RefSeq" id="WP_166145023.1">
    <property type="nucleotide sequence ID" value="NZ_JAANYN010000002.1"/>
</dbReference>
<sequence length="145" mass="16988">MKFPIALLLVFAMKLDPSPITLEDLQWKHRVLLVFPGSDQNSEPGLEWTADLEKELLDRDLVYFLFADTLSGNNDYVFTPTYREKLEKKYRVGSKENTYVLIGKDGGVKLKREQQKIDWNELFKTIDAMPMRIREMRESGQNKDQ</sequence>
<organism evidence="3 4">
    <name type="scientific">Cyclobacterium plantarum</name>
    <dbReference type="NCBI Taxonomy" id="2716263"/>
    <lineage>
        <taxon>Bacteria</taxon>
        <taxon>Pseudomonadati</taxon>
        <taxon>Bacteroidota</taxon>
        <taxon>Cytophagia</taxon>
        <taxon>Cytophagales</taxon>
        <taxon>Cyclobacteriaceae</taxon>
        <taxon>Cyclobacterium</taxon>
    </lineage>
</organism>
<name>A0ABX0H5C8_9BACT</name>
<keyword evidence="4" id="KW-1185">Reference proteome</keyword>
<feature type="domain" description="DUF4174" evidence="2">
    <location>
        <begin position="22"/>
        <end position="135"/>
    </location>
</feature>
<reference evidence="3 4" key="1">
    <citation type="submission" date="2020-03" db="EMBL/GenBank/DDBJ databases">
        <title>Cyclobacterium plantarum sp. nov., a marine bacterium isolated from a coastal-marine wetland.</title>
        <authorList>
            <person name="Sanchez-Porro C."/>
            <person name="Ventosa A."/>
            <person name="Amoozegar M."/>
        </authorList>
    </citation>
    <scope>NUCLEOTIDE SEQUENCE [LARGE SCALE GENOMIC DNA]</scope>
    <source>
        <strain evidence="3 4">GBPx2</strain>
    </source>
</reference>
<evidence type="ECO:0000256" key="1">
    <source>
        <dbReference type="ARBA" id="ARBA00022729"/>
    </source>
</evidence>
<evidence type="ECO:0000259" key="2">
    <source>
        <dbReference type="Pfam" id="PF13778"/>
    </source>
</evidence>
<dbReference type="Pfam" id="PF13778">
    <property type="entry name" value="DUF4174"/>
    <property type="match status" value="1"/>
</dbReference>
<dbReference type="EMBL" id="JAANYN010000002">
    <property type="protein sequence ID" value="NHE56727.1"/>
    <property type="molecule type" value="Genomic_DNA"/>
</dbReference>
<keyword evidence="1" id="KW-0732">Signal</keyword>
<evidence type="ECO:0000313" key="3">
    <source>
        <dbReference type="EMBL" id="NHE56727.1"/>
    </source>
</evidence>
<dbReference type="InterPro" id="IPR025232">
    <property type="entry name" value="DUF4174"/>
</dbReference>
<gene>
    <name evidence="3" type="ORF">G9Q97_07865</name>
</gene>
<comment type="caution">
    <text evidence="3">The sequence shown here is derived from an EMBL/GenBank/DDBJ whole genome shotgun (WGS) entry which is preliminary data.</text>
</comment>
<protein>
    <submittedName>
        <fullName evidence="3">DUF4174 domain-containing protein</fullName>
    </submittedName>
</protein>
<proteinExistence type="predicted"/>
<accession>A0ABX0H5C8</accession>